<accession>A0A086PBB8</accession>
<dbReference type="STRING" id="76947.GCA_002080435_01095"/>
<evidence type="ECO:0000313" key="2">
    <source>
        <dbReference type="EMBL" id="KFG90686.1"/>
    </source>
</evidence>
<evidence type="ECO:0000256" key="1">
    <source>
        <dbReference type="SAM" id="MobiDB-lite"/>
    </source>
</evidence>
<dbReference type="Proteomes" id="UP000024284">
    <property type="component" value="Unassembled WGS sequence"/>
</dbReference>
<comment type="caution">
    <text evidence="2">The sequence shown here is derived from an EMBL/GenBank/DDBJ whole genome shotgun (WGS) entry which is preliminary data.</text>
</comment>
<reference evidence="2" key="1">
    <citation type="submission" date="2014-08" db="EMBL/GenBank/DDBJ databases">
        <title>Draft genome sequences of Sphingobium herbicidovorans.</title>
        <authorList>
            <person name="Gan H.M."/>
            <person name="Gan H.Y."/>
            <person name="Savka M.A."/>
        </authorList>
    </citation>
    <scope>NUCLEOTIDE SEQUENCE [LARGE SCALE GENOMIC DNA]</scope>
    <source>
        <strain evidence="2">NBRC 16415</strain>
    </source>
</reference>
<name>A0A086PBB8_SPHHM</name>
<dbReference type="PATRIC" id="fig|1219045.3.peg.1933"/>
<dbReference type="RefSeq" id="WP_037465058.1">
    <property type="nucleotide sequence ID" value="NZ_BCZD01000002.1"/>
</dbReference>
<evidence type="ECO:0000313" key="3">
    <source>
        <dbReference type="Proteomes" id="UP000024284"/>
    </source>
</evidence>
<feature type="region of interest" description="Disordered" evidence="1">
    <location>
        <begin position="1"/>
        <end position="38"/>
    </location>
</feature>
<organism evidence="2 3">
    <name type="scientific">Sphingobium herbicidovorans (strain ATCC 700291 / DSM 11019 / CCUG 56400 / KCTC 2939 / LMG 18315 / NBRC 16415 / MH)</name>
    <name type="common">Sphingomonas herbicidovorans</name>
    <dbReference type="NCBI Taxonomy" id="1219045"/>
    <lineage>
        <taxon>Bacteria</taxon>
        <taxon>Pseudomonadati</taxon>
        <taxon>Pseudomonadota</taxon>
        <taxon>Alphaproteobacteria</taxon>
        <taxon>Sphingomonadales</taxon>
        <taxon>Sphingomonadaceae</taxon>
        <taxon>Sphingobium</taxon>
    </lineage>
</organism>
<gene>
    <name evidence="2" type="ORF">BV98_001891</name>
</gene>
<protein>
    <submittedName>
        <fullName evidence="2">Uncharacterized protein</fullName>
    </submittedName>
</protein>
<keyword evidence="3" id="KW-1185">Reference proteome</keyword>
<sequence>MMETAEERSAYGRYLASRRKPENINRRGRPAGTPDGWNHSAVQVARLAAEVEAEKLIKRLIKQGAIAADDAKGIAATKKALVMVRCPGRLRDRRRAAKRLLQHYHPNISGLL</sequence>
<dbReference type="AlphaFoldDB" id="A0A086PBB8"/>
<dbReference type="OrthoDB" id="9968954at2"/>
<feature type="compositionally biased region" description="Basic and acidic residues" evidence="1">
    <location>
        <begin position="1"/>
        <end position="10"/>
    </location>
</feature>
<dbReference type="EMBL" id="JFZA02000012">
    <property type="protein sequence ID" value="KFG90686.1"/>
    <property type="molecule type" value="Genomic_DNA"/>
</dbReference>
<proteinExistence type="predicted"/>